<name>A0A2S3ZBH3_9MICO</name>
<evidence type="ECO:0000259" key="1">
    <source>
        <dbReference type="PROSITE" id="PS50172"/>
    </source>
</evidence>
<evidence type="ECO:0000313" key="2">
    <source>
        <dbReference type="EMBL" id="POH62964.1"/>
    </source>
</evidence>
<dbReference type="InterPro" id="IPR036420">
    <property type="entry name" value="BRCT_dom_sf"/>
</dbReference>
<reference evidence="2 3" key="1">
    <citation type="submission" date="2018-01" db="EMBL/GenBank/DDBJ databases">
        <title>Cryobacterium sp. nov., from glaciers in China.</title>
        <authorList>
            <person name="Liu Q."/>
            <person name="Xin Y.-H."/>
        </authorList>
    </citation>
    <scope>NUCLEOTIDE SEQUENCE [LARGE SCALE GENOMIC DNA]</scope>
    <source>
        <strain evidence="2 3">TMN-42</strain>
    </source>
</reference>
<dbReference type="InterPro" id="IPR012337">
    <property type="entry name" value="RNaseH-like_sf"/>
</dbReference>
<dbReference type="RefSeq" id="WP_103461382.1">
    <property type="nucleotide sequence ID" value="NZ_PPXD01000024.1"/>
</dbReference>
<feature type="domain" description="BRCT" evidence="1">
    <location>
        <begin position="204"/>
        <end position="297"/>
    </location>
</feature>
<dbReference type="PROSITE" id="PS50172">
    <property type="entry name" value="BRCT"/>
    <property type="match status" value="1"/>
</dbReference>
<dbReference type="Pfam" id="PF00533">
    <property type="entry name" value="BRCT"/>
    <property type="match status" value="1"/>
</dbReference>
<dbReference type="SUPFAM" id="SSF53098">
    <property type="entry name" value="Ribonuclease H-like"/>
    <property type="match status" value="1"/>
</dbReference>
<dbReference type="InterPro" id="IPR013520">
    <property type="entry name" value="Ribonucl_H"/>
</dbReference>
<dbReference type="GO" id="GO:0003676">
    <property type="term" value="F:nucleic acid binding"/>
    <property type="evidence" value="ECO:0007669"/>
    <property type="project" value="InterPro"/>
</dbReference>
<accession>A0A2S3ZBH3</accession>
<keyword evidence="3" id="KW-1185">Reference proteome</keyword>
<dbReference type="GO" id="GO:0004527">
    <property type="term" value="F:exonuclease activity"/>
    <property type="evidence" value="ECO:0007669"/>
    <property type="project" value="UniProtKB-ARBA"/>
</dbReference>
<dbReference type="EMBL" id="PPXD01000024">
    <property type="protein sequence ID" value="POH62964.1"/>
    <property type="molecule type" value="Genomic_DNA"/>
</dbReference>
<dbReference type="Pfam" id="PF00929">
    <property type="entry name" value="RNase_T"/>
    <property type="match status" value="1"/>
</dbReference>
<dbReference type="Gene3D" id="3.40.50.10190">
    <property type="entry name" value="BRCT domain"/>
    <property type="match status" value="1"/>
</dbReference>
<gene>
    <name evidence="2" type="ORF">C3B61_14885</name>
</gene>
<sequence>MPLNFVSIDFETANFDRASVCAVGLTKVVDGRVSSTESWFVTPPTGLDFTNTYLHGIGLEQVSGAPSWQESLQRISQVADGDPLIAYSPFDKGVYNAANNLTGTPSSDFAFFDALAIVRHHCQLPSHKLPLVIAHFGLAGFDHHEAGADSLACAQITLRVAQERGAGTVEELWASVPARDKVRATRSRIYQKKADLPQASAVADPHHPLFGEVICFSGDLDSYTRSEAQNLVASFGAAVSGNVTKKTSLVVMGGFDPATLRVGATLSSKIQRAQELAVAGQSIEIVTEQTFLEILTF</sequence>
<organism evidence="2 3">
    <name type="scientific">Cryobacterium zongtaii</name>
    <dbReference type="NCBI Taxonomy" id="1259217"/>
    <lineage>
        <taxon>Bacteria</taxon>
        <taxon>Bacillati</taxon>
        <taxon>Actinomycetota</taxon>
        <taxon>Actinomycetes</taxon>
        <taxon>Micrococcales</taxon>
        <taxon>Microbacteriaceae</taxon>
        <taxon>Cryobacterium</taxon>
    </lineage>
</organism>
<dbReference type="Proteomes" id="UP000237340">
    <property type="component" value="Unassembled WGS sequence"/>
</dbReference>
<dbReference type="SMART" id="SM00479">
    <property type="entry name" value="EXOIII"/>
    <property type="match status" value="1"/>
</dbReference>
<protein>
    <submittedName>
        <fullName evidence="2">DNA polymerase III</fullName>
    </submittedName>
</protein>
<dbReference type="InterPro" id="IPR001357">
    <property type="entry name" value="BRCT_dom"/>
</dbReference>
<dbReference type="SUPFAM" id="SSF52113">
    <property type="entry name" value="BRCT domain"/>
    <property type="match status" value="1"/>
</dbReference>
<dbReference type="Gene3D" id="3.30.420.10">
    <property type="entry name" value="Ribonuclease H-like superfamily/Ribonuclease H"/>
    <property type="match status" value="1"/>
</dbReference>
<dbReference type="CDD" id="cd17748">
    <property type="entry name" value="BRCT_DNA_ligase_like"/>
    <property type="match status" value="1"/>
</dbReference>
<proteinExistence type="predicted"/>
<evidence type="ECO:0000313" key="3">
    <source>
        <dbReference type="Proteomes" id="UP000237340"/>
    </source>
</evidence>
<dbReference type="AlphaFoldDB" id="A0A2S3ZBH3"/>
<comment type="caution">
    <text evidence="2">The sequence shown here is derived from an EMBL/GenBank/DDBJ whole genome shotgun (WGS) entry which is preliminary data.</text>
</comment>
<dbReference type="InterPro" id="IPR036397">
    <property type="entry name" value="RNaseH_sf"/>
</dbReference>